<feature type="compositionally biased region" description="Basic and acidic residues" evidence="1">
    <location>
        <begin position="94"/>
        <end position="110"/>
    </location>
</feature>
<name>A0A834IJH9_RHYFE</name>
<dbReference type="AlphaFoldDB" id="A0A834IJH9"/>
<dbReference type="Proteomes" id="UP000625711">
    <property type="component" value="Unassembled WGS sequence"/>
</dbReference>
<comment type="caution">
    <text evidence="2">The sequence shown here is derived from an EMBL/GenBank/DDBJ whole genome shotgun (WGS) entry which is preliminary data.</text>
</comment>
<gene>
    <name evidence="2" type="ORF">GWI33_006983</name>
</gene>
<accession>A0A834IJH9</accession>
<proteinExistence type="predicted"/>
<sequence>MDLDSVDLPAKTISGKLTTARQEPRSIFFIEPSREIIETHNKNLVTVRRQLTIESTGHRQHPRRFQFFSDDVKCPASRKSSPQRPHSDVICPERLPDFQKPSREKAESRLHTRLWPTYPSLIPREEPGSKARSRRYTPLTVPRRLGHGRPPMGRRGALNRRPIARDGAESDAA</sequence>
<protein>
    <submittedName>
        <fullName evidence="2">Uncharacterized protein</fullName>
    </submittedName>
</protein>
<dbReference type="EMBL" id="JAACXV010000354">
    <property type="protein sequence ID" value="KAF7279588.1"/>
    <property type="molecule type" value="Genomic_DNA"/>
</dbReference>
<organism evidence="2 3">
    <name type="scientific">Rhynchophorus ferrugineus</name>
    <name type="common">Red palm weevil</name>
    <name type="synonym">Curculio ferrugineus</name>
    <dbReference type="NCBI Taxonomy" id="354439"/>
    <lineage>
        <taxon>Eukaryota</taxon>
        <taxon>Metazoa</taxon>
        <taxon>Ecdysozoa</taxon>
        <taxon>Arthropoda</taxon>
        <taxon>Hexapoda</taxon>
        <taxon>Insecta</taxon>
        <taxon>Pterygota</taxon>
        <taxon>Neoptera</taxon>
        <taxon>Endopterygota</taxon>
        <taxon>Coleoptera</taxon>
        <taxon>Polyphaga</taxon>
        <taxon>Cucujiformia</taxon>
        <taxon>Curculionidae</taxon>
        <taxon>Dryophthorinae</taxon>
        <taxon>Rhynchophorus</taxon>
    </lineage>
</organism>
<reference evidence="2" key="1">
    <citation type="submission" date="2020-08" db="EMBL/GenBank/DDBJ databases">
        <title>Genome sequencing and assembly of the red palm weevil Rhynchophorus ferrugineus.</title>
        <authorList>
            <person name="Dias G.B."/>
            <person name="Bergman C.M."/>
            <person name="Manee M."/>
        </authorList>
    </citation>
    <scope>NUCLEOTIDE SEQUENCE</scope>
    <source>
        <strain evidence="2">AA-2017</strain>
        <tissue evidence="2">Whole larva</tissue>
    </source>
</reference>
<keyword evidence="3" id="KW-1185">Reference proteome</keyword>
<feature type="region of interest" description="Disordered" evidence="1">
    <location>
        <begin position="73"/>
        <end position="173"/>
    </location>
</feature>
<evidence type="ECO:0000256" key="1">
    <source>
        <dbReference type="SAM" id="MobiDB-lite"/>
    </source>
</evidence>
<evidence type="ECO:0000313" key="3">
    <source>
        <dbReference type="Proteomes" id="UP000625711"/>
    </source>
</evidence>
<feature type="compositionally biased region" description="Basic and acidic residues" evidence="1">
    <location>
        <begin position="163"/>
        <end position="173"/>
    </location>
</feature>
<evidence type="ECO:0000313" key="2">
    <source>
        <dbReference type="EMBL" id="KAF7279588.1"/>
    </source>
</evidence>